<dbReference type="KEGG" id="lcre:Pla8534_03830"/>
<sequence length="60" mass="6794">MRIRPEVKRSVPERQVAVRCDHYDSRKIAANAAAPCPDRSSDFASPTRGLRRKLTEKIVS</sequence>
<reference evidence="2 3" key="1">
    <citation type="submission" date="2019-02" db="EMBL/GenBank/DDBJ databases">
        <title>Deep-cultivation of Planctomycetes and their phenomic and genomic characterization uncovers novel biology.</title>
        <authorList>
            <person name="Wiegand S."/>
            <person name="Jogler M."/>
            <person name="Boedeker C."/>
            <person name="Pinto D."/>
            <person name="Vollmers J."/>
            <person name="Rivas-Marin E."/>
            <person name="Kohn T."/>
            <person name="Peeters S.H."/>
            <person name="Heuer A."/>
            <person name="Rast P."/>
            <person name="Oberbeckmann S."/>
            <person name="Bunk B."/>
            <person name="Jeske O."/>
            <person name="Meyerdierks A."/>
            <person name="Storesund J.E."/>
            <person name="Kallscheuer N."/>
            <person name="Luecker S."/>
            <person name="Lage O.M."/>
            <person name="Pohl T."/>
            <person name="Merkel B.J."/>
            <person name="Hornburger P."/>
            <person name="Mueller R.-W."/>
            <person name="Bruemmer F."/>
            <person name="Labrenz M."/>
            <person name="Spormann A.M."/>
            <person name="Op den Camp H."/>
            <person name="Overmann J."/>
            <person name="Amann R."/>
            <person name="Jetten M.S.M."/>
            <person name="Mascher T."/>
            <person name="Medema M.H."/>
            <person name="Devos D.P."/>
            <person name="Kaster A.-K."/>
            <person name="Ovreas L."/>
            <person name="Rohde M."/>
            <person name="Galperin M.Y."/>
            <person name="Jogler C."/>
        </authorList>
    </citation>
    <scope>NUCLEOTIDE SEQUENCE [LARGE SCALE GENOMIC DNA]</scope>
    <source>
        <strain evidence="2 3">Pla85_3_4</strain>
    </source>
</reference>
<evidence type="ECO:0000313" key="2">
    <source>
        <dbReference type="EMBL" id="QDU92635.1"/>
    </source>
</evidence>
<protein>
    <submittedName>
        <fullName evidence="2">Uncharacterized protein</fullName>
    </submittedName>
</protein>
<accession>A0A518DLB7</accession>
<name>A0A518DLB7_9BACT</name>
<dbReference type="EMBL" id="CP036433">
    <property type="protein sequence ID" value="QDU92635.1"/>
    <property type="molecule type" value="Genomic_DNA"/>
</dbReference>
<keyword evidence="3" id="KW-1185">Reference proteome</keyword>
<evidence type="ECO:0000313" key="3">
    <source>
        <dbReference type="Proteomes" id="UP000317648"/>
    </source>
</evidence>
<dbReference type="AlphaFoldDB" id="A0A518DLB7"/>
<feature type="region of interest" description="Disordered" evidence="1">
    <location>
        <begin position="35"/>
        <end position="60"/>
    </location>
</feature>
<gene>
    <name evidence="2" type="ORF">Pla8534_03830</name>
</gene>
<dbReference type="Proteomes" id="UP000317648">
    <property type="component" value="Chromosome"/>
</dbReference>
<organism evidence="2 3">
    <name type="scientific">Lignipirellula cremea</name>
    <dbReference type="NCBI Taxonomy" id="2528010"/>
    <lineage>
        <taxon>Bacteria</taxon>
        <taxon>Pseudomonadati</taxon>
        <taxon>Planctomycetota</taxon>
        <taxon>Planctomycetia</taxon>
        <taxon>Pirellulales</taxon>
        <taxon>Pirellulaceae</taxon>
        <taxon>Lignipirellula</taxon>
    </lineage>
</organism>
<proteinExistence type="predicted"/>
<evidence type="ECO:0000256" key="1">
    <source>
        <dbReference type="SAM" id="MobiDB-lite"/>
    </source>
</evidence>